<evidence type="ECO:0000256" key="7">
    <source>
        <dbReference type="SAM" id="SignalP"/>
    </source>
</evidence>
<dbReference type="Pfam" id="PF01547">
    <property type="entry name" value="SBP_bac_1"/>
    <property type="match status" value="1"/>
</dbReference>
<comment type="caution">
    <text evidence="8">The sequence shown here is derived from an EMBL/GenBank/DDBJ whole genome shotgun (WGS) entry which is preliminary data.</text>
</comment>
<keyword evidence="5" id="KW-0449">Lipoprotein</keyword>
<dbReference type="Proteomes" id="UP001229346">
    <property type="component" value="Unassembled WGS sequence"/>
</dbReference>
<dbReference type="Gene3D" id="3.40.190.10">
    <property type="entry name" value="Periplasmic binding protein-like II"/>
    <property type="match status" value="2"/>
</dbReference>
<proteinExistence type="predicted"/>
<keyword evidence="9" id="KW-1185">Reference proteome</keyword>
<dbReference type="InterPro" id="IPR006059">
    <property type="entry name" value="SBP"/>
</dbReference>
<gene>
    <name evidence="8" type="ORF">J2T15_000116</name>
</gene>
<accession>A0ABT9TTL9</accession>
<keyword evidence="1" id="KW-1003">Cell membrane</keyword>
<dbReference type="CDD" id="cd13580">
    <property type="entry name" value="PBP2_AlgQ_like_1"/>
    <property type="match status" value="1"/>
</dbReference>
<evidence type="ECO:0000256" key="5">
    <source>
        <dbReference type="ARBA" id="ARBA00023288"/>
    </source>
</evidence>
<feature type="chain" id="PRO_5046391693" evidence="7">
    <location>
        <begin position="30"/>
        <end position="514"/>
    </location>
</feature>
<dbReference type="EMBL" id="JAUSSU010000001">
    <property type="protein sequence ID" value="MDQ0110700.1"/>
    <property type="molecule type" value="Genomic_DNA"/>
</dbReference>
<evidence type="ECO:0000256" key="3">
    <source>
        <dbReference type="ARBA" id="ARBA00023136"/>
    </source>
</evidence>
<dbReference type="PROSITE" id="PS51257">
    <property type="entry name" value="PROKAR_LIPOPROTEIN"/>
    <property type="match status" value="1"/>
</dbReference>
<dbReference type="RefSeq" id="WP_307200006.1">
    <property type="nucleotide sequence ID" value="NZ_JAUSSU010000001.1"/>
</dbReference>
<dbReference type="PANTHER" id="PTHR43649">
    <property type="entry name" value="ARABINOSE-BINDING PROTEIN-RELATED"/>
    <property type="match status" value="1"/>
</dbReference>
<dbReference type="InterPro" id="IPR050490">
    <property type="entry name" value="Bact_solute-bd_prot1"/>
</dbReference>
<keyword evidence="4" id="KW-0564">Palmitate</keyword>
<organism evidence="8 9">
    <name type="scientific">Paenibacillus harenae</name>
    <dbReference type="NCBI Taxonomy" id="306543"/>
    <lineage>
        <taxon>Bacteria</taxon>
        <taxon>Bacillati</taxon>
        <taxon>Bacillota</taxon>
        <taxon>Bacilli</taxon>
        <taxon>Bacillales</taxon>
        <taxon>Paenibacillaceae</taxon>
        <taxon>Paenibacillus</taxon>
    </lineage>
</organism>
<feature type="region of interest" description="Disordered" evidence="6">
    <location>
        <begin position="27"/>
        <end position="55"/>
    </location>
</feature>
<sequence length="514" mass="56629">MNTVMKRKGVILAAALSMTLAAGCGNNNAGNDKNDQGAKPTDGAQATDKQTEKPAEPFKLSIMLDLHEPEVPSDKIEKMLEDISNTELDIQWVPDGSYDDKMNASFATGSLPQAVQLKNAASLNLFRDAIKDGQFWEIGPLLGSYPNLSKLNKDVLNNTSVGGKIYALYRENALSRQGVIFRKDWADKVGLAAPKTIDELYNLMKAFKEQDPDGNGKDDTFGLTDRSDLIYGAFKTVSSYFGTPNNWGEKDGKLAPEFMFPEYIETMNFFKKLHQEGLINQDFPVTSKNDQQSLFASGKAGVYIGAMGDVQSLTDKVKEVNATGELDIQNRIEGPKGTGIWSTGGYGSVFLFPKSAIKSEDELKQVLSFFDHMMSPVAANLIQWGIEGEHHKIDGGSAIPTEDTDLTNREVKPYLSLQIGGQGTIEELLDPKFPMPVKAKSEELIKDNENILIDDPTLSLESKTNIEKGERLQEIVKDATYKYMMGDIDEAGFQKAVDKWLKDGGQAIIDEYNA</sequence>
<keyword evidence="2 7" id="KW-0732">Signal</keyword>
<evidence type="ECO:0000256" key="2">
    <source>
        <dbReference type="ARBA" id="ARBA00022729"/>
    </source>
</evidence>
<feature type="signal peptide" evidence="7">
    <location>
        <begin position="1"/>
        <end position="29"/>
    </location>
</feature>
<evidence type="ECO:0000256" key="4">
    <source>
        <dbReference type="ARBA" id="ARBA00023139"/>
    </source>
</evidence>
<dbReference type="PANTHER" id="PTHR43649:SF33">
    <property type="entry name" value="POLYGALACTURONAN_RHAMNOGALACTURONAN-BINDING PROTEIN YTCQ"/>
    <property type="match status" value="1"/>
</dbReference>
<evidence type="ECO:0000313" key="8">
    <source>
        <dbReference type="EMBL" id="MDQ0110700.1"/>
    </source>
</evidence>
<protein>
    <submittedName>
        <fullName evidence="8">Aldouronate transport system substrate-binding protein</fullName>
    </submittedName>
</protein>
<evidence type="ECO:0000313" key="9">
    <source>
        <dbReference type="Proteomes" id="UP001229346"/>
    </source>
</evidence>
<evidence type="ECO:0000256" key="6">
    <source>
        <dbReference type="SAM" id="MobiDB-lite"/>
    </source>
</evidence>
<name>A0ABT9TTL9_PAEHA</name>
<reference evidence="8 9" key="1">
    <citation type="submission" date="2023-07" db="EMBL/GenBank/DDBJ databases">
        <title>Sorghum-associated microbial communities from plants grown in Nebraska, USA.</title>
        <authorList>
            <person name="Schachtman D."/>
        </authorList>
    </citation>
    <scope>NUCLEOTIDE SEQUENCE [LARGE SCALE GENOMIC DNA]</scope>
    <source>
        <strain evidence="8 9">CC482</strain>
    </source>
</reference>
<evidence type="ECO:0000256" key="1">
    <source>
        <dbReference type="ARBA" id="ARBA00022475"/>
    </source>
</evidence>
<dbReference type="SUPFAM" id="SSF53850">
    <property type="entry name" value="Periplasmic binding protein-like II"/>
    <property type="match status" value="1"/>
</dbReference>
<keyword evidence="3" id="KW-0472">Membrane</keyword>